<dbReference type="PANTHER" id="PTHR15874">
    <property type="entry name" value="NUCLEOLAR AND SPINDLE-ASSOCIATED PROTEIN 1"/>
    <property type="match status" value="1"/>
</dbReference>
<evidence type="ECO:0000256" key="11">
    <source>
        <dbReference type="ARBA" id="ARBA00023306"/>
    </source>
</evidence>
<evidence type="ECO:0000313" key="13">
    <source>
        <dbReference type="EMBL" id="KAK3756466.1"/>
    </source>
</evidence>
<name>A0AAE1D3W9_9GAST</name>
<keyword evidence="4" id="KW-0963">Cytoplasm</keyword>
<evidence type="ECO:0000256" key="4">
    <source>
        <dbReference type="ARBA" id="ARBA00022490"/>
    </source>
</evidence>
<dbReference type="GO" id="GO:0072686">
    <property type="term" value="C:mitotic spindle"/>
    <property type="evidence" value="ECO:0007669"/>
    <property type="project" value="TreeGrafter"/>
</dbReference>
<keyword evidence="8" id="KW-0238">DNA-binding</keyword>
<evidence type="ECO:0000256" key="8">
    <source>
        <dbReference type="ARBA" id="ARBA00023125"/>
    </source>
</evidence>
<evidence type="ECO:0000313" key="14">
    <source>
        <dbReference type="Proteomes" id="UP001283361"/>
    </source>
</evidence>
<keyword evidence="6" id="KW-0493">Microtubule</keyword>
<keyword evidence="9" id="KW-0206">Cytoskeleton</keyword>
<evidence type="ECO:0000256" key="9">
    <source>
        <dbReference type="ARBA" id="ARBA00023212"/>
    </source>
</evidence>
<evidence type="ECO:0000256" key="1">
    <source>
        <dbReference type="ARBA" id="ARBA00004123"/>
    </source>
</evidence>
<gene>
    <name evidence="13" type="ORF">RRG08_064802</name>
</gene>
<keyword evidence="10" id="KW-0539">Nucleus</keyword>
<comment type="caution">
    <text evidence="13">The sequence shown here is derived from an EMBL/GenBank/DDBJ whole genome shotgun (WGS) entry which is preliminary data.</text>
</comment>
<dbReference type="AlphaFoldDB" id="A0AAE1D3W9"/>
<dbReference type="EMBL" id="JAWDGP010005509">
    <property type="protein sequence ID" value="KAK3756466.1"/>
    <property type="molecule type" value="Genomic_DNA"/>
</dbReference>
<reference evidence="13" key="1">
    <citation type="journal article" date="2023" name="G3 (Bethesda)">
        <title>A reference genome for the long-term kleptoplast-retaining sea slug Elysia crispata morphotype clarki.</title>
        <authorList>
            <person name="Eastman K.E."/>
            <person name="Pendleton A.L."/>
            <person name="Shaikh M.A."/>
            <person name="Suttiyut T."/>
            <person name="Ogas R."/>
            <person name="Tomko P."/>
            <person name="Gavelis G."/>
            <person name="Widhalm J.R."/>
            <person name="Wisecaver J.H."/>
        </authorList>
    </citation>
    <scope>NUCLEOTIDE SEQUENCE</scope>
    <source>
        <strain evidence="13">ECLA1</strain>
    </source>
</reference>
<evidence type="ECO:0000256" key="5">
    <source>
        <dbReference type="ARBA" id="ARBA00022618"/>
    </source>
</evidence>
<organism evidence="13 14">
    <name type="scientific">Elysia crispata</name>
    <name type="common">lettuce slug</name>
    <dbReference type="NCBI Taxonomy" id="231223"/>
    <lineage>
        <taxon>Eukaryota</taxon>
        <taxon>Metazoa</taxon>
        <taxon>Spiralia</taxon>
        <taxon>Lophotrochozoa</taxon>
        <taxon>Mollusca</taxon>
        <taxon>Gastropoda</taxon>
        <taxon>Heterobranchia</taxon>
        <taxon>Euthyneura</taxon>
        <taxon>Panpulmonata</taxon>
        <taxon>Sacoglossa</taxon>
        <taxon>Placobranchoidea</taxon>
        <taxon>Plakobranchidae</taxon>
        <taxon>Elysia</taxon>
    </lineage>
</organism>
<dbReference type="PANTHER" id="PTHR15874:SF1">
    <property type="entry name" value="NUCLEOLAR AND SPINDLE-ASSOCIATED PROTEIN 1"/>
    <property type="match status" value="1"/>
</dbReference>
<keyword evidence="7" id="KW-0498">Mitosis</keyword>
<feature type="region of interest" description="Disordered" evidence="12">
    <location>
        <begin position="1"/>
        <end position="58"/>
    </location>
</feature>
<dbReference type="GO" id="GO:0007076">
    <property type="term" value="P:mitotic chromosome condensation"/>
    <property type="evidence" value="ECO:0007669"/>
    <property type="project" value="TreeGrafter"/>
</dbReference>
<dbReference type="GO" id="GO:0005730">
    <property type="term" value="C:nucleolus"/>
    <property type="evidence" value="ECO:0007669"/>
    <property type="project" value="TreeGrafter"/>
</dbReference>
<evidence type="ECO:0000256" key="7">
    <source>
        <dbReference type="ARBA" id="ARBA00022776"/>
    </source>
</evidence>
<comment type="similarity">
    <text evidence="3">Belongs to the NUSAP family.</text>
</comment>
<sequence length="170" mass="18428">MTFNFGTAPKSQANNPQTARKSSAKSMALPVSNKPSKHVTPSANAGRKSVGSTNRATPFKFTGGNTCSKLAPTSASNKTVFDLKASLAKPLSWKPHTGKLQPLDFNTSARPTAPAVAMAKTRPLAKPSRQAMAAKVRPTNVKDVIRVQQLDRRNNQKYIDMMRRRGLIVL</sequence>
<dbReference type="GO" id="GO:0003677">
    <property type="term" value="F:DNA binding"/>
    <property type="evidence" value="ECO:0007669"/>
    <property type="project" value="UniProtKB-KW"/>
</dbReference>
<proteinExistence type="inferred from homology"/>
<dbReference type="Pfam" id="PF16006">
    <property type="entry name" value="NUSAP"/>
    <property type="match status" value="1"/>
</dbReference>
<dbReference type="Proteomes" id="UP001283361">
    <property type="component" value="Unassembled WGS sequence"/>
</dbReference>
<comment type="subcellular location">
    <subcellularLocation>
        <location evidence="2">Cytoplasm</location>
        <location evidence="2">Cytoskeleton</location>
        <location evidence="2">Spindle</location>
    </subcellularLocation>
    <subcellularLocation>
        <location evidence="1">Nucleus</location>
    </subcellularLocation>
</comment>
<dbReference type="GO" id="GO:0040001">
    <property type="term" value="P:establishment of mitotic spindle localization"/>
    <property type="evidence" value="ECO:0007669"/>
    <property type="project" value="InterPro"/>
</dbReference>
<evidence type="ECO:0000256" key="10">
    <source>
        <dbReference type="ARBA" id="ARBA00023242"/>
    </source>
</evidence>
<evidence type="ECO:0000256" key="6">
    <source>
        <dbReference type="ARBA" id="ARBA00022701"/>
    </source>
</evidence>
<keyword evidence="11" id="KW-0131">Cell cycle</keyword>
<dbReference type="GO" id="GO:0000281">
    <property type="term" value="P:mitotic cytokinesis"/>
    <property type="evidence" value="ECO:0007669"/>
    <property type="project" value="InterPro"/>
</dbReference>
<protein>
    <submittedName>
        <fullName evidence="13">Uncharacterized protein</fullName>
    </submittedName>
</protein>
<keyword evidence="14" id="KW-1185">Reference proteome</keyword>
<dbReference type="GO" id="GO:0005874">
    <property type="term" value="C:microtubule"/>
    <property type="evidence" value="ECO:0007669"/>
    <property type="project" value="UniProtKB-KW"/>
</dbReference>
<evidence type="ECO:0000256" key="2">
    <source>
        <dbReference type="ARBA" id="ARBA00004186"/>
    </source>
</evidence>
<dbReference type="GO" id="GO:0008017">
    <property type="term" value="F:microtubule binding"/>
    <property type="evidence" value="ECO:0007669"/>
    <property type="project" value="TreeGrafter"/>
</dbReference>
<keyword evidence="5" id="KW-0132">Cell division</keyword>
<feature type="compositionally biased region" description="Polar residues" evidence="12">
    <location>
        <begin position="1"/>
        <end position="25"/>
    </location>
</feature>
<dbReference type="InterPro" id="IPR026756">
    <property type="entry name" value="NuSAP"/>
</dbReference>
<accession>A0AAE1D3W9</accession>
<evidence type="ECO:0000256" key="12">
    <source>
        <dbReference type="SAM" id="MobiDB-lite"/>
    </source>
</evidence>
<evidence type="ECO:0000256" key="3">
    <source>
        <dbReference type="ARBA" id="ARBA00009702"/>
    </source>
</evidence>